<feature type="region of interest" description="Disordered" evidence="3">
    <location>
        <begin position="91"/>
        <end position="128"/>
    </location>
</feature>
<dbReference type="GO" id="GO:0005509">
    <property type="term" value="F:calcium ion binding"/>
    <property type="evidence" value="ECO:0007669"/>
    <property type="project" value="InterPro"/>
</dbReference>
<dbReference type="PRINTS" id="PR00313">
    <property type="entry name" value="CABNDNGRPT"/>
</dbReference>
<accession>A0A1J1JIJ7</accession>
<dbReference type="Pfam" id="PF00353">
    <property type="entry name" value="HemolysinCabind"/>
    <property type="match status" value="2"/>
</dbReference>
<keyword evidence="2" id="KW-0964">Secreted</keyword>
<evidence type="ECO:0000313" key="4">
    <source>
        <dbReference type="EMBL" id="CUM60561.1"/>
    </source>
</evidence>
<feature type="region of interest" description="Disordered" evidence="3">
    <location>
        <begin position="176"/>
        <end position="234"/>
    </location>
</feature>
<dbReference type="InterPro" id="IPR011049">
    <property type="entry name" value="Serralysin-like_metalloprot_C"/>
</dbReference>
<dbReference type="EMBL" id="LO018304">
    <property type="protein sequence ID" value="CUM60561.1"/>
    <property type="molecule type" value="Genomic_DNA"/>
</dbReference>
<reference evidence="4" key="1">
    <citation type="submission" date="2015-09" db="EMBL/GenBank/DDBJ databases">
        <authorList>
            <person name="Jackson K.R."/>
            <person name="Lunt B.L."/>
            <person name="Fisher J.N.B."/>
            <person name="Gardner A.V."/>
            <person name="Bailey M.E."/>
            <person name="Deus L.M."/>
            <person name="Earl A.S."/>
            <person name="Gibby P.D."/>
            <person name="Hartmann K.A."/>
            <person name="Liu J.E."/>
            <person name="Manci A.M."/>
            <person name="Nielsen D.A."/>
            <person name="Solomon M.B."/>
            <person name="Breakwell D.P."/>
            <person name="Burnett S.H."/>
            <person name="Grose J.H."/>
        </authorList>
    </citation>
    <scope>NUCLEOTIDE SEQUENCE</scope>
    <source>
        <strain evidence="4">7805</strain>
    </source>
</reference>
<dbReference type="AlphaFoldDB" id="A0A1J1JIJ7"/>
<evidence type="ECO:0008006" key="5">
    <source>
        <dbReference type="Google" id="ProtNLM"/>
    </source>
</evidence>
<feature type="compositionally biased region" description="Low complexity" evidence="3">
    <location>
        <begin position="182"/>
        <end position="201"/>
    </location>
</feature>
<dbReference type="Gene3D" id="2.150.10.10">
    <property type="entry name" value="Serralysin-like metalloprotease, C-terminal"/>
    <property type="match status" value="2"/>
</dbReference>
<dbReference type="InterPro" id="IPR001343">
    <property type="entry name" value="Hemolysn_Ca-bd"/>
</dbReference>
<evidence type="ECO:0000256" key="1">
    <source>
        <dbReference type="ARBA" id="ARBA00004613"/>
    </source>
</evidence>
<dbReference type="InterPro" id="IPR018511">
    <property type="entry name" value="Hemolysin-typ_Ca-bd_CS"/>
</dbReference>
<organism evidence="4">
    <name type="scientific">Planktothrix agardhii</name>
    <name type="common">Oscillatoria agardhii</name>
    <dbReference type="NCBI Taxonomy" id="1160"/>
    <lineage>
        <taxon>Bacteria</taxon>
        <taxon>Bacillati</taxon>
        <taxon>Cyanobacteriota</taxon>
        <taxon>Cyanophyceae</taxon>
        <taxon>Oscillatoriophycideae</taxon>
        <taxon>Oscillatoriales</taxon>
        <taxon>Microcoleaceae</taxon>
        <taxon>Planktothrix</taxon>
    </lineage>
</organism>
<feature type="compositionally biased region" description="Polar residues" evidence="3">
    <location>
        <begin position="92"/>
        <end position="102"/>
    </location>
</feature>
<dbReference type="PANTHER" id="PTHR38340">
    <property type="entry name" value="S-LAYER PROTEIN"/>
    <property type="match status" value="1"/>
</dbReference>
<dbReference type="SUPFAM" id="SSF51120">
    <property type="entry name" value="beta-Roll"/>
    <property type="match status" value="1"/>
</dbReference>
<evidence type="ECO:0000256" key="2">
    <source>
        <dbReference type="ARBA" id="ARBA00022525"/>
    </source>
</evidence>
<feature type="compositionally biased region" description="Polar residues" evidence="3">
    <location>
        <begin position="206"/>
        <end position="224"/>
    </location>
</feature>
<protein>
    <recommendedName>
        <fullName evidence="5">Hemolysin-type calcium-binding region</fullName>
    </recommendedName>
</protein>
<evidence type="ECO:0000256" key="3">
    <source>
        <dbReference type="SAM" id="MobiDB-lite"/>
    </source>
</evidence>
<sequence>MSNITNNSNDIPVILDEPINTVSPTTTINSPDANFQGSNSSSTAIVNDIGAGGDSQATTISPTGEVKQSSESVFIPDATSSEATATAISSTDILPTTETTVITEPDNNNNDNNSSSSSSSIVDDTDAGEESQVITIFPTEEFQQSQESVFIPDATSSEANVADISGTDILPTTETTVITEPDNNNNDNNSSSTSTTFVNDTGAGKDSQTTTISPTGEVKQSSESVFIPGATSSQTTATAISGTDILPTTEVKVVIESDNNNNDSNSSSSILIQISPEPNPLTVIAIERTPQLGSIENDQLIGSNENDAIRGFKGADKIEGKSGTDLLQGNKGNDTLDGGNDQDILRGGKGNDILIGGNGDDILIGDLGQDKLTGGANADVFVLNTNPNFPNSNPNLADIITDFNAAEGDKIGLSENLIGQPLILETFDYNADGSLDATIIKLGSDSQSEVLGVVLGTVSVNGQTTLTPTDFTVISNSLLMLS</sequence>
<gene>
    <name evidence="4" type="ORF">PLAM_2595</name>
</gene>
<dbReference type="GO" id="GO:0005576">
    <property type="term" value="C:extracellular region"/>
    <property type="evidence" value="ECO:0007669"/>
    <property type="project" value="UniProtKB-SubCell"/>
</dbReference>
<name>A0A1J1JIJ7_PLAAG</name>
<feature type="compositionally biased region" description="Low complexity" evidence="3">
    <location>
        <begin position="106"/>
        <end position="120"/>
    </location>
</feature>
<dbReference type="PANTHER" id="PTHR38340:SF1">
    <property type="entry name" value="S-LAYER PROTEIN"/>
    <property type="match status" value="1"/>
</dbReference>
<dbReference type="InterPro" id="IPR050557">
    <property type="entry name" value="RTX_toxin/Mannuronan_C5-epim"/>
</dbReference>
<feature type="compositionally biased region" description="Polar residues" evidence="3">
    <location>
        <begin position="23"/>
        <end position="45"/>
    </location>
</feature>
<feature type="compositionally biased region" description="Polar residues" evidence="3">
    <location>
        <begin position="55"/>
        <end position="71"/>
    </location>
</feature>
<proteinExistence type="predicted"/>
<dbReference type="PROSITE" id="PS00330">
    <property type="entry name" value="HEMOLYSIN_CALCIUM"/>
    <property type="match status" value="2"/>
</dbReference>
<feature type="region of interest" description="Disordered" evidence="3">
    <location>
        <begin position="320"/>
        <end position="342"/>
    </location>
</feature>
<feature type="region of interest" description="Disordered" evidence="3">
    <location>
        <begin position="23"/>
        <end position="71"/>
    </location>
</feature>
<comment type="subcellular location">
    <subcellularLocation>
        <location evidence="1">Secreted</location>
    </subcellularLocation>
</comment>